<reference evidence="2" key="3">
    <citation type="submission" date="2015-02" db="UniProtKB">
        <authorList>
            <consortium name="EnsemblProtists"/>
        </authorList>
    </citation>
    <scope>IDENTIFICATION</scope>
    <source>
        <strain evidence="2">DAOM BR144</strain>
    </source>
</reference>
<proteinExistence type="predicted"/>
<dbReference type="Proteomes" id="UP000019132">
    <property type="component" value="Unassembled WGS sequence"/>
</dbReference>
<name>K3X6X0_GLOUD</name>
<feature type="compositionally biased region" description="Polar residues" evidence="1">
    <location>
        <begin position="138"/>
        <end position="147"/>
    </location>
</feature>
<dbReference type="VEuPathDB" id="FungiDB:PYU1_G012942"/>
<feature type="compositionally biased region" description="Polar residues" evidence="1">
    <location>
        <begin position="157"/>
        <end position="169"/>
    </location>
</feature>
<dbReference type="EnsemblProtists" id="PYU1_T012969">
    <property type="protein sequence ID" value="PYU1_T012969"/>
    <property type="gene ID" value="PYU1_G012942"/>
</dbReference>
<accession>K3X6X0</accession>
<protein>
    <submittedName>
        <fullName evidence="2">Uncharacterized protein</fullName>
    </submittedName>
</protein>
<dbReference type="AlphaFoldDB" id="K3X6X0"/>
<dbReference type="InParanoid" id="K3X6X0"/>
<organism evidence="2 3">
    <name type="scientific">Globisporangium ultimum (strain ATCC 200006 / CBS 805.95 / DAOM BR144)</name>
    <name type="common">Pythium ultimum</name>
    <dbReference type="NCBI Taxonomy" id="431595"/>
    <lineage>
        <taxon>Eukaryota</taxon>
        <taxon>Sar</taxon>
        <taxon>Stramenopiles</taxon>
        <taxon>Oomycota</taxon>
        <taxon>Peronosporomycetes</taxon>
        <taxon>Pythiales</taxon>
        <taxon>Pythiaceae</taxon>
        <taxon>Globisporangium</taxon>
    </lineage>
</organism>
<feature type="region of interest" description="Disordered" evidence="1">
    <location>
        <begin position="138"/>
        <end position="169"/>
    </location>
</feature>
<dbReference type="HOGENOM" id="CLU_511542_0_0_1"/>
<dbReference type="EMBL" id="GL376607">
    <property type="status" value="NOT_ANNOTATED_CDS"/>
    <property type="molecule type" value="Genomic_DNA"/>
</dbReference>
<evidence type="ECO:0000256" key="1">
    <source>
        <dbReference type="SAM" id="MobiDB-lite"/>
    </source>
</evidence>
<reference evidence="3" key="1">
    <citation type="journal article" date="2010" name="Genome Biol.">
        <title>Genome sequence of the necrotrophic plant pathogen Pythium ultimum reveals original pathogenicity mechanisms and effector repertoire.</title>
        <authorList>
            <person name="Levesque C.A."/>
            <person name="Brouwer H."/>
            <person name="Cano L."/>
            <person name="Hamilton J.P."/>
            <person name="Holt C."/>
            <person name="Huitema E."/>
            <person name="Raffaele S."/>
            <person name="Robideau G.P."/>
            <person name="Thines M."/>
            <person name="Win J."/>
            <person name="Zerillo M.M."/>
            <person name="Beakes G.W."/>
            <person name="Boore J.L."/>
            <person name="Busam D."/>
            <person name="Dumas B."/>
            <person name="Ferriera S."/>
            <person name="Fuerstenberg S.I."/>
            <person name="Gachon C.M."/>
            <person name="Gaulin E."/>
            <person name="Govers F."/>
            <person name="Grenville-Briggs L."/>
            <person name="Horner N."/>
            <person name="Hostetler J."/>
            <person name="Jiang R.H."/>
            <person name="Johnson J."/>
            <person name="Krajaejun T."/>
            <person name="Lin H."/>
            <person name="Meijer H.J."/>
            <person name="Moore B."/>
            <person name="Morris P."/>
            <person name="Phuntmart V."/>
            <person name="Puiu D."/>
            <person name="Shetty J."/>
            <person name="Stajich J.E."/>
            <person name="Tripathy S."/>
            <person name="Wawra S."/>
            <person name="van West P."/>
            <person name="Whitty B.R."/>
            <person name="Coutinho P.M."/>
            <person name="Henrissat B."/>
            <person name="Martin F."/>
            <person name="Thomas P.D."/>
            <person name="Tyler B.M."/>
            <person name="De Vries R.P."/>
            <person name="Kamoun S."/>
            <person name="Yandell M."/>
            <person name="Tisserat N."/>
            <person name="Buell C.R."/>
        </authorList>
    </citation>
    <scope>NUCLEOTIDE SEQUENCE</scope>
    <source>
        <strain evidence="3">DAOM:BR144</strain>
    </source>
</reference>
<sequence>MDAPWDRDGLQLLVTAWRRVATEVAGAADDPDELNSRIFLQFLLLDGGDFSREGAKIPSTTKTEKALVEHKNALLESFRFIESFNTIPHNSDWFTLSGKQKMKAVEQLFTGSWFIHLDQELFAEMDLITTMTNAMSTKSSMPVTEPTSSFSSAISSTKAENATHSSAEYKQSTAPDQLVTLQGTHQLVCRPYWTKEEFAHILQAWEETLDTARVPGKKALDLNVRLYNRFCELVGSNTRRIQLAVRRKVKAFRRTYEIISGFREKETENSLIADWFSLSRKEKATFVKLLNYKWHNYVDIDADKFETLERVISKETELADRGALTQQPEALHSNDDDKYDFTTGRTKRGCKNWSREELLMLLRAWRITANSSPISGEMISEFDKRMFEQFRVLSGDKLKRRPHAMVNKKDALMHSYHFISEYNQNRSEPSENGTKSEPDWFSLRRPEKRKIVAEKFTKFQFIYMDEVMFGELEILAAQEERSTMRKRVGGSWWSDDEVLLLLRAWHGALVGPRYRSLKDSIYKRFVELCHGKE</sequence>
<reference evidence="3" key="2">
    <citation type="submission" date="2010-04" db="EMBL/GenBank/DDBJ databases">
        <authorList>
            <person name="Buell R."/>
            <person name="Hamilton J."/>
            <person name="Hostetler J."/>
        </authorList>
    </citation>
    <scope>NUCLEOTIDE SEQUENCE [LARGE SCALE GENOMIC DNA]</scope>
    <source>
        <strain evidence="3">DAOM:BR144</strain>
    </source>
</reference>
<evidence type="ECO:0000313" key="2">
    <source>
        <dbReference type="EnsemblProtists" id="PYU1_T012969"/>
    </source>
</evidence>
<keyword evidence="3" id="KW-1185">Reference proteome</keyword>
<evidence type="ECO:0000313" key="3">
    <source>
        <dbReference type="Proteomes" id="UP000019132"/>
    </source>
</evidence>